<organism evidence="4 5">
    <name type="scientific">Spirosoma oryzae</name>
    <dbReference type="NCBI Taxonomy" id="1469603"/>
    <lineage>
        <taxon>Bacteria</taxon>
        <taxon>Pseudomonadati</taxon>
        <taxon>Bacteroidota</taxon>
        <taxon>Cytophagia</taxon>
        <taxon>Cytophagales</taxon>
        <taxon>Cytophagaceae</taxon>
        <taxon>Spirosoma</taxon>
    </lineage>
</organism>
<evidence type="ECO:0000256" key="2">
    <source>
        <dbReference type="SAM" id="SignalP"/>
    </source>
</evidence>
<dbReference type="PANTHER" id="PTHR42852">
    <property type="entry name" value="THIOL:DISULFIDE INTERCHANGE PROTEIN DSBE"/>
    <property type="match status" value="1"/>
</dbReference>
<name>A0A2T0T5W0_9BACT</name>
<evidence type="ECO:0000313" key="4">
    <source>
        <dbReference type="EMBL" id="PRY41058.1"/>
    </source>
</evidence>
<dbReference type="PROSITE" id="PS00194">
    <property type="entry name" value="THIOREDOXIN_1"/>
    <property type="match status" value="1"/>
</dbReference>
<dbReference type="InterPro" id="IPR000866">
    <property type="entry name" value="AhpC/TSA"/>
</dbReference>
<dbReference type="PANTHER" id="PTHR42852:SF17">
    <property type="entry name" value="THIOREDOXIN-LIKE PROTEIN HI_1115"/>
    <property type="match status" value="1"/>
</dbReference>
<dbReference type="SUPFAM" id="SSF52833">
    <property type="entry name" value="Thioredoxin-like"/>
    <property type="match status" value="1"/>
</dbReference>
<dbReference type="Gene3D" id="3.40.30.10">
    <property type="entry name" value="Glutaredoxin"/>
    <property type="match status" value="1"/>
</dbReference>
<dbReference type="RefSeq" id="WP_106137477.1">
    <property type="nucleotide sequence ID" value="NZ_PVTE01000006.1"/>
</dbReference>
<feature type="domain" description="Thioredoxin" evidence="3">
    <location>
        <begin position="486"/>
        <end position="634"/>
    </location>
</feature>
<dbReference type="CDD" id="cd02966">
    <property type="entry name" value="TlpA_like_family"/>
    <property type="match status" value="1"/>
</dbReference>
<dbReference type="PROSITE" id="PS51352">
    <property type="entry name" value="THIOREDOXIN_2"/>
    <property type="match status" value="1"/>
</dbReference>
<dbReference type="OrthoDB" id="6399635at2"/>
<dbReference type="InterPro" id="IPR036249">
    <property type="entry name" value="Thioredoxin-like_sf"/>
</dbReference>
<protein>
    <submittedName>
        <fullName evidence="4">Thiol-disulfide isomerase/thioredoxin</fullName>
    </submittedName>
</protein>
<dbReference type="InterPro" id="IPR017937">
    <property type="entry name" value="Thioredoxin_CS"/>
</dbReference>
<keyword evidence="2" id="KW-0732">Signal</keyword>
<dbReference type="AlphaFoldDB" id="A0A2T0T5W0"/>
<evidence type="ECO:0000256" key="1">
    <source>
        <dbReference type="ARBA" id="ARBA00023284"/>
    </source>
</evidence>
<dbReference type="GO" id="GO:0016209">
    <property type="term" value="F:antioxidant activity"/>
    <property type="evidence" value="ECO:0007669"/>
    <property type="project" value="InterPro"/>
</dbReference>
<dbReference type="EMBL" id="PVTE01000006">
    <property type="protein sequence ID" value="PRY41058.1"/>
    <property type="molecule type" value="Genomic_DNA"/>
</dbReference>
<reference evidence="4 5" key="1">
    <citation type="submission" date="2018-03" db="EMBL/GenBank/DDBJ databases">
        <title>Genomic Encyclopedia of Archaeal and Bacterial Type Strains, Phase II (KMG-II): from individual species to whole genera.</title>
        <authorList>
            <person name="Goeker M."/>
        </authorList>
    </citation>
    <scope>NUCLEOTIDE SEQUENCE [LARGE SCALE GENOMIC DNA]</scope>
    <source>
        <strain evidence="4 5">DSM 28354</strain>
    </source>
</reference>
<feature type="signal peptide" evidence="2">
    <location>
        <begin position="1"/>
        <end position="20"/>
    </location>
</feature>
<proteinExistence type="predicted"/>
<dbReference type="GO" id="GO:0016491">
    <property type="term" value="F:oxidoreductase activity"/>
    <property type="evidence" value="ECO:0007669"/>
    <property type="project" value="InterPro"/>
</dbReference>
<evidence type="ECO:0000313" key="5">
    <source>
        <dbReference type="Proteomes" id="UP000238375"/>
    </source>
</evidence>
<dbReference type="Proteomes" id="UP000238375">
    <property type="component" value="Unassembled WGS sequence"/>
</dbReference>
<sequence>MRTLIHVLALVLLVLSPAIAQLDPRALKLTPAQPEAGQSITVTYDPKGTKLATESTVDATAYALTGDEDGVTAIMIPLTREGGSWKGSLTVPAKALALAFTFTNGHKRSDTNEEKGYASYLYKNGTILPGSRATLGDWYGGQVYLAGLDSDRDRARAFFQDEFKANPAMKRKFIRPYLWTFSRRVPADKVVMEAEAAELAKQPNLTTDELGTLAGTYETIGKKEESEKYSNLRRQKDPNAGDALYMAYRRFGAAKDAATKKLILDSIRTRFADSKQLPSFDAMLTGNLARAYIDAGDLDKADKLADTPARTVSIMQAYNGIAWNNAEKDTNLVMSAKLSKQAADWGKAQIGKPRSASDAKSQTDVQLDKQRKNAYAHFADTYGFVLLKQGKAAEALPYLKDAAVSIDYSDPGINERYAQALAQTNADADLVALGQKTIKAGNSNDTLEAFFKTAYTKQNGAAGYDAALAELKKAAAVDAKAELMEKLINKPAPAFTLMDLDGKSVSLESLKGSVVVVDFWATWCGPCVASFPGMQKAVTNYAQSPDVKFLFVNTWQSEADKKKNAADFIAKKKYPFQVLLDENDDVVTNFKVSGIPTKFIIDKNGNVRFRSVGYNGDADRTAAEISQMIDILRELPTQGATTSKTGE</sequence>
<keyword evidence="4" id="KW-0413">Isomerase</keyword>
<evidence type="ECO:0000259" key="3">
    <source>
        <dbReference type="PROSITE" id="PS51352"/>
    </source>
</evidence>
<comment type="caution">
    <text evidence="4">The sequence shown here is derived from an EMBL/GenBank/DDBJ whole genome shotgun (WGS) entry which is preliminary data.</text>
</comment>
<keyword evidence="5" id="KW-1185">Reference proteome</keyword>
<accession>A0A2T0T5W0</accession>
<keyword evidence="1" id="KW-0676">Redox-active center</keyword>
<gene>
    <name evidence="4" type="ORF">CLV58_106245</name>
</gene>
<dbReference type="InterPro" id="IPR050553">
    <property type="entry name" value="Thioredoxin_ResA/DsbE_sf"/>
</dbReference>
<dbReference type="GO" id="GO:0016853">
    <property type="term" value="F:isomerase activity"/>
    <property type="evidence" value="ECO:0007669"/>
    <property type="project" value="UniProtKB-KW"/>
</dbReference>
<dbReference type="Pfam" id="PF00578">
    <property type="entry name" value="AhpC-TSA"/>
    <property type="match status" value="1"/>
</dbReference>
<feature type="chain" id="PRO_5015609912" evidence="2">
    <location>
        <begin position="21"/>
        <end position="647"/>
    </location>
</feature>
<dbReference type="InterPro" id="IPR013766">
    <property type="entry name" value="Thioredoxin_domain"/>
</dbReference>